<comment type="caution">
    <text evidence="3">The sequence shown here is derived from an EMBL/GenBank/DDBJ whole genome shotgun (WGS) entry which is preliminary data.</text>
</comment>
<dbReference type="RefSeq" id="WP_228593434.1">
    <property type="nucleotide sequence ID" value="NZ_JAUZVY010000005.1"/>
</dbReference>
<dbReference type="Pfam" id="PF07963">
    <property type="entry name" value="N_methyl"/>
    <property type="match status" value="1"/>
</dbReference>
<dbReference type="InterPro" id="IPR031982">
    <property type="entry name" value="PilE-like"/>
</dbReference>
<dbReference type="Proteomes" id="UP001236258">
    <property type="component" value="Unassembled WGS sequence"/>
</dbReference>
<reference evidence="3 4" key="1">
    <citation type="submission" date="2023-08" db="EMBL/GenBank/DDBJ databases">
        <authorList>
            <person name="Joshi A."/>
            <person name="Thite S."/>
        </authorList>
    </citation>
    <scope>NUCLEOTIDE SEQUENCE [LARGE SCALE GENOMIC DNA]</scope>
    <source>
        <strain evidence="3 4">1E1</strain>
    </source>
</reference>
<dbReference type="SUPFAM" id="SSF54523">
    <property type="entry name" value="Pili subunits"/>
    <property type="match status" value="1"/>
</dbReference>
<protein>
    <submittedName>
        <fullName evidence="3">Type IV pilin protein</fullName>
    </submittedName>
</protein>
<feature type="transmembrane region" description="Helical" evidence="2">
    <location>
        <begin position="6"/>
        <end position="27"/>
    </location>
</feature>
<dbReference type="InterPro" id="IPR012902">
    <property type="entry name" value="N_methyl_site"/>
</dbReference>
<sequence length="134" mass="14840">MHTNRGITLIELCLAVVIMAVLASIAYPSYVQFVLRSHRVEATEALLALASRQELYFSEQRRYSDSLADLGLNESLTPSGRYQLSVQVLAEGMGFLLQADAQGLQSQDTACAAFSVNHLGQRNTVVSYPEQCWR</sequence>
<dbReference type="Gene3D" id="3.30.700.10">
    <property type="entry name" value="Glycoprotein, Type 4 Pilin"/>
    <property type="match status" value="1"/>
</dbReference>
<dbReference type="InterPro" id="IPR000983">
    <property type="entry name" value="Bac_GSPG_pilin"/>
</dbReference>
<keyword evidence="4" id="KW-1185">Reference proteome</keyword>
<dbReference type="PRINTS" id="PR00813">
    <property type="entry name" value="BCTERIALGSPG"/>
</dbReference>
<evidence type="ECO:0000313" key="3">
    <source>
        <dbReference type="EMBL" id="MDP4529763.1"/>
    </source>
</evidence>
<evidence type="ECO:0000313" key="4">
    <source>
        <dbReference type="Proteomes" id="UP001236258"/>
    </source>
</evidence>
<keyword evidence="2" id="KW-0472">Membrane</keyword>
<keyword evidence="2" id="KW-0812">Transmembrane</keyword>
<evidence type="ECO:0000256" key="2">
    <source>
        <dbReference type="SAM" id="Phobius"/>
    </source>
</evidence>
<organism evidence="3 4">
    <name type="scientific">Alkalimonas delamerensis</name>
    <dbReference type="NCBI Taxonomy" id="265981"/>
    <lineage>
        <taxon>Bacteria</taxon>
        <taxon>Pseudomonadati</taxon>
        <taxon>Pseudomonadota</taxon>
        <taxon>Gammaproteobacteria</taxon>
        <taxon>Alkalimonas</taxon>
    </lineage>
</organism>
<dbReference type="Pfam" id="PF16732">
    <property type="entry name" value="ComP_DUS"/>
    <property type="match status" value="1"/>
</dbReference>
<proteinExistence type="predicted"/>
<keyword evidence="1" id="KW-0488">Methylation</keyword>
<gene>
    <name evidence="3" type="ORF">Q3O59_12090</name>
</gene>
<name>A0ABT9GS10_9GAMM</name>
<dbReference type="EMBL" id="JAUZVY010000005">
    <property type="protein sequence ID" value="MDP4529763.1"/>
    <property type="molecule type" value="Genomic_DNA"/>
</dbReference>
<dbReference type="NCBIfam" id="TIGR02532">
    <property type="entry name" value="IV_pilin_GFxxxE"/>
    <property type="match status" value="1"/>
</dbReference>
<dbReference type="InterPro" id="IPR045584">
    <property type="entry name" value="Pilin-like"/>
</dbReference>
<keyword evidence="2" id="KW-1133">Transmembrane helix</keyword>
<accession>A0ABT9GS10</accession>
<evidence type="ECO:0000256" key="1">
    <source>
        <dbReference type="ARBA" id="ARBA00022481"/>
    </source>
</evidence>